<keyword evidence="2" id="KW-1185">Reference proteome</keyword>
<sequence length="148" mass="17314">MKSVKEIITHMSNTPSYSKLKKFKEAKEFISLLGKSKNSIINNTFCKDEIMYIVVLHPAYKQELNSDSSINQIKNLLKKYCEINKNSTLSNIKKIEIIIKKPKKEEKIIKIKKDYSHLSCGEFENLATSQEIHKIYQNIKEELKNAYR</sequence>
<accession>A0A381DHL2</accession>
<name>A0A381DHL2_9BACT</name>
<dbReference type="Proteomes" id="UP000254920">
    <property type="component" value="Unassembled WGS sequence"/>
</dbReference>
<dbReference type="RefSeq" id="WP_149051353.1">
    <property type="nucleotide sequence ID" value="NZ_CP043427.1"/>
</dbReference>
<evidence type="ECO:0000313" key="2">
    <source>
        <dbReference type="Proteomes" id="UP000254920"/>
    </source>
</evidence>
<gene>
    <name evidence="1" type="ORF">NCTC12475_00357</name>
</gene>
<protein>
    <recommendedName>
        <fullName evidence="3">DUF721 domain-containing protein</fullName>
    </recommendedName>
</protein>
<organism evidence="1 2">
    <name type="scientific">Campylobacter sputorum subsp. sputorum</name>
    <dbReference type="NCBI Taxonomy" id="32024"/>
    <lineage>
        <taxon>Bacteria</taxon>
        <taxon>Pseudomonadati</taxon>
        <taxon>Campylobacterota</taxon>
        <taxon>Epsilonproteobacteria</taxon>
        <taxon>Campylobacterales</taxon>
        <taxon>Campylobacteraceae</taxon>
        <taxon>Campylobacter</taxon>
    </lineage>
</organism>
<evidence type="ECO:0008006" key="3">
    <source>
        <dbReference type="Google" id="ProtNLM"/>
    </source>
</evidence>
<dbReference type="EMBL" id="UFVD01000001">
    <property type="protein sequence ID" value="SUX10113.1"/>
    <property type="molecule type" value="Genomic_DNA"/>
</dbReference>
<proteinExistence type="predicted"/>
<dbReference type="STRING" id="32024.GCA_000788295_00314"/>
<evidence type="ECO:0000313" key="1">
    <source>
        <dbReference type="EMBL" id="SUX10113.1"/>
    </source>
</evidence>
<dbReference type="AlphaFoldDB" id="A0A381DHL2"/>
<dbReference type="GeneID" id="93090800"/>
<reference evidence="1 2" key="1">
    <citation type="submission" date="2018-06" db="EMBL/GenBank/DDBJ databases">
        <authorList>
            <consortium name="Pathogen Informatics"/>
            <person name="Doyle S."/>
        </authorList>
    </citation>
    <scope>NUCLEOTIDE SEQUENCE [LARGE SCALE GENOMIC DNA]</scope>
    <source>
        <strain evidence="1 2">NCTC12475</strain>
    </source>
</reference>